<evidence type="ECO:0000313" key="3">
    <source>
        <dbReference type="Proteomes" id="UP000051820"/>
    </source>
</evidence>
<protein>
    <recommendedName>
        <fullName evidence="4">HXXEE domain-containing protein</fullName>
    </recommendedName>
</protein>
<accession>A0A0R1W084</accession>
<dbReference type="AlphaFoldDB" id="A0A0R1W084"/>
<dbReference type="RefSeq" id="WP_010621851.1">
    <property type="nucleotide sequence ID" value="NZ_AZGF01000022.1"/>
</dbReference>
<feature type="transmembrane region" description="Helical" evidence="1">
    <location>
        <begin position="103"/>
        <end position="125"/>
    </location>
</feature>
<keyword evidence="3" id="KW-1185">Reference proteome</keyword>
<comment type="caution">
    <text evidence="2">The sequence shown here is derived from an EMBL/GenBank/DDBJ whole genome shotgun (WGS) entry which is preliminary data.</text>
</comment>
<dbReference type="Pfam" id="PF13787">
    <property type="entry name" value="HXXEE"/>
    <property type="match status" value="1"/>
</dbReference>
<keyword evidence="1" id="KW-1133">Transmembrane helix</keyword>
<organism evidence="2 3">
    <name type="scientific">Paucilactobacillus suebicus DSM 5007 = KCTC 3549</name>
    <dbReference type="NCBI Taxonomy" id="1423807"/>
    <lineage>
        <taxon>Bacteria</taxon>
        <taxon>Bacillati</taxon>
        <taxon>Bacillota</taxon>
        <taxon>Bacilli</taxon>
        <taxon>Lactobacillales</taxon>
        <taxon>Lactobacillaceae</taxon>
        <taxon>Paucilactobacillus</taxon>
    </lineage>
</organism>
<evidence type="ECO:0000313" key="2">
    <source>
        <dbReference type="EMBL" id="KRM11162.1"/>
    </source>
</evidence>
<dbReference type="PATRIC" id="fig|1423807.3.peg.995"/>
<proteinExistence type="predicted"/>
<feature type="transmembrane region" description="Helical" evidence="1">
    <location>
        <begin position="159"/>
        <end position="179"/>
    </location>
</feature>
<keyword evidence="1" id="KW-0472">Membrane</keyword>
<dbReference type="eggNOG" id="ENOG5031A6W">
    <property type="taxonomic scope" value="Bacteria"/>
</dbReference>
<dbReference type="Proteomes" id="UP000051820">
    <property type="component" value="Unassembled WGS sequence"/>
</dbReference>
<dbReference type="InterPro" id="IPR025671">
    <property type="entry name" value="HXXEE"/>
</dbReference>
<evidence type="ECO:0008006" key="4">
    <source>
        <dbReference type="Google" id="ProtNLM"/>
    </source>
</evidence>
<keyword evidence="1" id="KW-0812">Transmembrane</keyword>
<feature type="transmembrane region" description="Helical" evidence="1">
    <location>
        <begin position="12"/>
        <end position="31"/>
    </location>
</feature>
<dbReference type="EMBL" id="AZGF01000022">
    <property type="protein sequence ID" value="KRM11162.1"/>
    <property type="molecule type" value="Genomic_DNA"/>
</dbReference>
<gene>
    <name evidence="2" type="ORF">FD16_GL000978</name>
</gene>
<sequence length="218" mass="25524">MKYFIRHWYEMAVFVAGLIAVIITLGHWNFLQVTILGSLLVIHLHFFEEMGFPGGFPWVGINVELHIDERDSTKWDLNQLSTLWGNEWFAGLVYVVPLIFPQWHWLSLSAVIFAFAELAMHLIYFPLSIKKIYNPGFLTAVFGLTPISINYIVRTPMTSTYHGIDWLLVIVWIIFNYWMAFRGPVYKKFGSMKQYSFTDEEVSRAMPYMKKVKENHAD</sequence>
<reference evidence="2 3" key="1">
    <citation type="journal article" date="2015" name="Genome Announc.">
        <title>Expanding the biotechnology potential of lactobacilli through comparative genomics of 213 strains and associated genera.</title>
        <authorList>
            <person name="Sun Z."/>
            <person name="Harris H.M."/>
            <person name="McCann A."/>
            <person name="Guo C."/>
            <person name="Argimon S."/>
            <person name="Zhang W."/>
            <person name="Yang X."/>
            <person name="Jeffery I.B."/>
            <person name="Cooney J.C."/>
            <person name="Kagawa T.F."/>
            <person name="Liu W."/>
            <person name="Song Y."/>
            <person name="Salvetti E."/>
            <person name="Wrobel A."/>
            <person name="Rasinkangas P."/>
            <person name="Parkhill J."/>
            <person name="Rea M.C."/>
            <person name="O'Sullivan O."/>
            <person name="Ritari J."/>
            <person name="Douillard F.P."/>
            <person name="Paul Ross R."/>
            <person name="Yang R."/>
            <person name="Briner A.E."/>
            <person name="Felis G.E."/>
            <person name="de Vos W.M."/>
            <person name="Barrangou R."/>
            <person name="Klaenhammer T.R."/>
            <person name="Caufield P.W."/>
            <person name="Cui Y."/>
            <person name="Zhang H."/>
            <person name="O'Toole P.W."/>
        </authorList>
    </citation>
    <scope>NUCLEOTIDE SEQUENCE [LARGE SCALE GENOMIC DNA]</scope>
    <source>
        <strain evidence="2 3">DSM 5007</strain>
    </source>
</reference>
<dbReference type="STRING" id="1423807.FD16_GL000978"/>
<evidence type="ECO:0000256" key="1">
    <source>
        <dbReference type="SAM" id="Phobius"/>
    </source>
</evidence>
<feature type="transmembrane region" description="Helical" evidence="1">
    <location>
        <begin position="132"/>
        <end position="153"/>
    </location>
</feature>
<dbReference type="OrthoDB" id="2326080at2"/>
<name>A0A0R1W084_9LACO</name>